<evidence type="ECO:0000313" key="3">
    <source>
        <dbReference type="Proteomes" id="UP001166291"/>
    </source>
</evidence>
<sequence>MSTKEEIFKYHELAKDAGNRLRSYILSVSSGATGVFFLALTTTSENTVSDTQKWLLGMALVSFVATVGLCLYELRIDAQRFFFLAKELEKPAENRNWDKNEYFKSKRFWLIHASYVTLGAGILATSIYLVLAIVGI</sequence>
<evidence type="ECO:0000313" key="2">
    <source>
        <dbReference type="EMBL" id="MBW2940300.1"/>
    </source>
</evidence>
<dbReference type="EMBL" id="JAHWDQ010000001">
    <property type="protein sequence ID" value="MBW2940300.1"/>
    <property type="molecule type" value="Genomic_DNA"/>
</dbReference>
<keyword evidence="1" id="KW-0472">Membrane</keyword>
<keyword evidence="1" id="KW-1133">Transmembrane helix</keyword>
<dbReference type="RefSeq" id="WP_219042505.1">
    <property type="nucleotide sequence ID" value="NZ_JAHWDQ010000001.1"/>
</dbReference>
<feature type="transmembrane region" description="Helical" evidence="1">
    <location>
        <begin position="109"/>
        <end position="134"/>
    </location>
</feature>
<keyword evidence="3" id="KW-1185">Reference proteome</keyword>
<feature type="transmembrane region" description="Helical" evidence="1">
    <location>
        <begin position="21"/>
        <end position="42"/>
    </location>
</feature>
<name>A0ABS6VRB9_9GAMM</name>
<reference evidence="2" key="1">
    <citation type="submission" date="2021-07" db="EMBL/GenBank/DDBJ databases">
        <title>Zhongshania sp. CAU 1632 isolated from seawater.</title>
        <authorList>
            <person name="Kim W."/>
        </authorList>
    </citation>
    <scope>NUCLEOTIDE SEQUENCE</scope>
    <source>
        <strain evidence="2">CAU 1632</strain>
    </source>
</reference>
<protein>
    <recommendedName>
        <fullName evidence="4">DUF202 domain-containing protein</fullName>
    </recommendedName>
</protein>
<accession>A0ABS6VRB9</accession>
<organism evidence="2 3">
    <name type="scientific">Zhongshania aquimaris</name>
    <dbReference type="NCBI Taxonomy" id="2857107"/>
    <lineage>
        <taxon>Bacteria</taxon>
        <taxon>Pseudomonadati</taxon>
        <taxon>Pseudomonadota</taxon>
        <taxon>Gammaproteobacteria</taxon>
        <taxon>Cellvibrionales</taxon>
        <taxon>Spongiibacteraceae</taxon>
        <taxon>Zhongshania</taxon>
    </lineage>
</organism>
<proteinExistence type="predicted"/>
<dbReference type="Proteomes" id="UP001166291">
    <property type="component" value="Unassembled WGS sequence"/>
</dbReference>
<evidence type="ECO:0008006" key="4">
    <source>
        <dbReference type="Google" id="ProtNLM"/>
    </source>
</evidence>
<gene>
    <name evidence="2" type="ORF">KXJ70_05920</name>
</gene>
<keyword evidence="1" id="KW-0812">Transmembrane</keyword>
<evidence type="ECO:0000256" key="1">
    <source>
        <dbReference type="SAM" id="Phobius"/>
    </source>
</evidence>
<feature type="transmembrane region" description="Helical" evidence="1">
    <location>
        <begin position="54"/>
        <end position="74"/>
    </location>
</feature>
<comment type="caution">
    <text evidence="2">The sequence shown here is derived from an EMBL/GenBank/DDBJ whole genome shotgun (WGS) entry which is preliminary data.</text>
</comment>